<keyword evidence="2" id="KW-0472">Membrane</keyword>
<evidence type="ECO:0000256" key="1">
    <source>
        <dbReference type="SAM" id="Coils"/>
    </source>
</evidence>
<keyword evidence="2" id="KW-1133">Transmembrane helix</keyword>
<reference evidence="3" key="1">
    <citation type="journal article" date="2021" name="Proc. Natl. Acad. Sci. U.S.A.">
        <title>A Catalog of Tens of Thousands of Viruses from Human Metagenomes Reveals Hidden Associations with Chronic Diseases.</title>
        <authorList>
            <person name="Tisza M.J."/>
            <person name="Buck C.B."/>
        </authorList>
    </citation>
    <scope>NUCLEOTIDE SEQUENCE</scope>
    <source>
        <strain evidence="3">CtQmo6</strain>
    </source>
</reference>
<keyword evidence="2" id="KW-0812">Transmembrane</keyword>
<proteinExistence type="predicted"/>
<feature type="transmembrane region" description="Helical" evidence="2">
    <location>
        <begin position="6"/>
        <end position="24"/>
    </location>
</feature>
<evidence type="ECO:0000256" key="2">
    <source>
        <dbReference type="SAM" id="Phobius"/>
    </source>
</evidence>
<keyword evidence="1" id="KW-0175">Coiled coil</keyword>
<sequence length="108" mass="12354">MNIIPIIISGVSVVFSVFFGFFSLSYNAKNSKHTDTKEIEDRVKENTKINMKLDAILDTINEMKNERSEMKKELDSHDSRITVVEESVKQAHHRINEIAERINCKGAS</sequence>
<name>A0A8S5RG20_9VIRU</name>
<feature type="coiled-coil region" evidence="1">
    <location>
        <begin position="53"/>
        <end position="80"/>
    </location>
</feature>
<evidence type="ECO:0000313" key="3">
    <source>
        <dbReference type="EMBL" id="DAE30107.1"/>
    </source>
</evidence>
<protein>
    <submittedName>
        <fullName evidence="3">Uncharacterized protein</fullName>
    </submittedName>
</protein>
<organism evidence="3">
    <name type="scientific">virus sp. ctQmo6</name>
    <dbReference type="NCBI Taxonomy" id="2827990"/>
    <lineage>
        <taxon>Viruses</taxon>
    </lineage>
</organism>
<dbReference type="EMBL" id="BK059102">
    <property type="protein sequence ID" value="DAE30107.1"/>
    <property type="molecule type" value="Genomic_DNA"/>
</dbReference>
<accession>A0A8S5RG20</accession>